<evidence type="ECO:0000259" key="1">
    <source>
        <dbReference type="PROSITE" id="PS51153"/>
    </source>
</evidence>
<gene>
    <name evidence="2" type="ORF">KI387_027301</name>
</gene>
<dbReference type="SUPFAM" id="SSF52540">
    <property type="entry name" value="P-loop containing nucleoside triphosphate hydrolases"/>
    <property type="match status" value="1"/>
</dbReference>
<organism evidence="2 3">
    <name type="scientific">Taxus chinensis</name>
    <name type="common">Chinese yew</name>
    <name type="synonym">Taxus wallichiana var. chinensis</name>
    <dbReference type="NCBI Taxonomy" id="29808"/>
    <lineage>
        <taxon>Eukaryota</taxon>
        <taxon>Viridiplantae</taxon>
        <taxon>Streptophyta</taxon>
        <taxon>Embryophyta</taxon>
        <taxon>Tracheophyta</taxon>
        <taxon>Spermatophyta</taxon>
        <taxon>Pinopsida</taxon>
        <taxon>Pinidae</taxon>
        <taxon>Conifers II</taxon>
        <taxon>Cupressales</taxon>
        <taxon>Taxaceae</taxon>
        <taxon>Taxus</taxon>
    </lineage>
</organism>
<protein>
    <recommendedName>
        <fullName evidence="1">RPW8 domain-containing protein</fullName>
    </recommendedName>
</protein>
<dbReference type="GO" id="GO:0043531">
    <property type="term" value="F:ADP binding"/>
    <property type="evidence" value="ECO:0007669"/>
    <property type="project" value="InterPro"/>
</dbReference>
<name>A0AA38FY65_TAXCH</name>
<feature type="non-terminal residue" evidence="2">
    <location>
        <position position="326"/>
    </location>
</feature>
<dbReference type="OMA" id="IRTTNCK"/>
<dbReference type="Pfam" id="PF00931">
    <property type="entry name" value="NB-ARC"/>
    <property type="match status" value="1"/>
</dbReference>
<proteinExistence type="predicted"/>
<accession>A0AA38FY65</accession>
<dbReference type="InterPro" id="IPR008808">
    <property type="entry name" value="Powdery_mildew-R_dom"/>
</dbReference>
<evidence type="ECO:0000313" key="3">
    <source>
        <dbReference type="Proteomes" id="UP000824469"/>
    </source>
</evidence>
<dbReference type="Pfam" id="PF05659">
    <property type="entry name" value="RPW8"/>
    <property type="match status" value="1"/>
</dbReference>
<dbReference type="AlphaFoldDB" id="A0AA38FY65"/>
<dbReference type="InterPro" id="IPR002182">
    <property type="entry name" value="NB-ARC"/>
</dbReference>
<reference evidence="2 3" key="1">
    <citation type="journal article" date="2021" name="Nat. Plants">
        <title>The Taxus genome provides insights into paclitaxel biosynthesis.</title>
        <authorList>
            <person name="Xiong X."/>
            <person name="Gou J."/>
            <person name="Liao Q."/>
            <person name="Li Y."/>
            <person name="Zhou Q."/>
            <person name="Bi G."/>
            <person name="Li C."/>
            <person name="Du R."/>
            <person name="Wang X."/>
            <person name="Sun T."/>
            <person name="Guo L."/>
            <person name="Liang H."/>
            <person name="Lu P."/>
            <person name="Wu Y."/>
            <person name="Zhang Z."/>
            <person name="Ro D.K."/>
            <person name="Shang Y."/>
            <person name="Huang S."/>
            <person name="Yan J."/>
        </authorList>
    </citation>
    <scope>NUCLEOTIDE SEQUENCE [LARGE SCALE GENOMIC DNA]</scope>
    <source>
        <strain evidence="2">Ta-2019</strain>
    </source>
</reference>
<comment type="caution">
    <text evidence="2">The sequence shown here is derived from an EMBL/GenBank/DDBJ whole genome shotgun (WGS) entry which is preliminary data.</text>
</comment>
<dbReference type="Proteomes" id="UP000824469">
    <property type="component" value="Unassembled WGS sequence"/>
</dbReference>
<dbReference type="InterPro" id="IPR027417">
    <property type="entry name" value="P-loop_NTPase"/>
</dbReference>
<sequence>MLQFDRSFLSASSKQVVQLCCCLFCNECIPSRLCMHQGRRISSFYWGATVRLGKGVGRKSMDPVSSTIIGVAFNELFVVTRTVMSIIILSKSNCKELKEKTLHLQPTIDEISKVSSDTSLHRNRQLRDFQTQLQNGLHLVKKLEKLASFNLYRKYRYGKKILKLEKNVNDFMLTPGMSSLMLDVRKLDVDFKVYSKRFQCLEEMGRHIIDSINAKMTNDVVFNIRMLQQMSTDQLLFSKDDATSGGAQDLIGCSAHVPDLPNFVVGLSNVINVVKQILFQNDVDIVGIKGMGGSGKSTLALALCNDSQVKGTGDLCNVGENVLGDE</sequence>
<dbReference type="Gene3D" id="3.40.50.300">
    <property type="entry name" value="P-loop containing nucleotide triphosphate hydrolases"/>
    <property type="match status" value="1"/>
</dbReference>
<evidence type="ECO:0000313" key="2">
    <source>
        <dbReference type="EMBL" id="KAH9312266.1"/>
    </source>
</evidence>
<feature type="domain" description="RPW8" evidence="1">
    <location>
        <begin position="58"/>
        <end position="210"/>
    </location>
</feature>
<keyword evidence="3" id="KW-1185">Reference proteome</keyword>
<dbReference type="PROSITE" id="PS51153">
    <property type="entry name" value="RPW8"/>
    <property type="match status" value="1"/>
</dbReference>
<dbReference type="EMBL" id="JAHRHJ020000006">
    <property type="protein sequence ID" value="KAH9312266.1"/>
    <property type="molecule type" value="Genomic_DNA"/>
</dbReference>